<gene>
    <name evidence="2" type="ORF">M440DRAFT_297132</name>
</gene>
<proteinExistence type="predicted"/>
<protein>
    <recommendedName>
        <fullName evidence="4">Secreted protein</fullName>
    </recommendedName>
</protein>
<keyword evidence="1" id="KW-0732">Signal</keyword>
<dbReference type="EMBL" id="KZ679130">
    <property type="protein sequence ID" value="PTB77955.1"/>
    <property type="molecule type" value="Genomic_DNA"/>
</dbReference>
<feature type="signal peptide" evidence="1">
    <location>
        <begin position="1"/>
        <end position="17"/>
    </location>
</feature>
<keyword evidence="3" id="KW-1185">Reference proteome</keyword>
<evidence type="ECO:0000256" key="1">
    <source>
        <dbReference type="SAM" id="SignalP"/>
    </source>
</evidence>
<reference evidence="2 3" key="1">
    <citation type="submission" date="2016-07" db="EMBL/GenBank/DDBJ databases">
        <title>Multiple horizontal gene transfer events from other fungi enriched the ability of initially mycotrophic Trichoderma (Ascomycota) to feed on dead plant biomass.</title>
        <authorList>
            <consortium name="DOE Joint Genome Institute"/>
            <person name="Aerts A."/>
            <person name="Atanasova L."/>
            <person name="Chenthamara K."/>
            <person name="Zhang J."/>
            <person name="Grujic M."/>
            <person name="Henrissat B."/>
            <person name="Kuo A."/>
            <person name="Salamov A."/>
            <person name="Lipzen A."/>
            <person name="Labutti K."/>
            <person name="Barry K."/>
            <person name="Miao Y."/>
            <person name="Rahimi M.J."/>
            <person name="Shen Q."/>
            <person name="Grigoriev I.V."/>
            <person name="Kubicek C.P."/>
            <person name="Druzhinina I.S."/>
        </authorList>
    </citation>
    <scope>NUCLEOTIDE SEQUENCE [LARGE SCALE GENOMIC DNA]</scope>
    <source>
        <strain evidence="2 3">ATCC 18648</strain>
    </source>
</reference>
<dbReference type="AlphaFoldDB" id="A0A2T4C8T0"/>
<evidence type="ECO:0000313" key="3">
    <source>
        <dbReference type="Proteomes" id="UP000240760"/>
    </source>
</evidence>
<organism evidence="2 3">
    <name type="scientific">Trichoderma longibrachiatum ATCC 18648</name>
    <dbReference type="NCBI Taxonomy" id="983965"/>
    <lineage>
        <taxon>Eukaryota</taxon>
        <taxon>Fungi</taxon>
        <taxon>Dikarya</taxon>
        <taxon>Ascomycota</taxon>
        <taxon>Pezizomycotina</taxon>
        <taxon>Sordariomycetes</taxon>
        <taxon>Hypocreomycetidae</taxon>
        <taxon>Hypocreales</taxon>
        <taxon>Hypocreaceae</taxon>
        <taxon>Trichoderma</taxon>
    </lineage>
</organism>
<name>A0A2T4C8T0_TRILO</name>
<evidence type="ECO:0000313" key="2">
    <source>
        <dbReference type="EMBL" id="PTB77955.1"/>
    </source>
</evidence>
<evidence type="ECO:0008006" key="4">
    <source>
        <dbReference type="Google" id="ProtNLM"/>
    </source>
</evidence>
<sequence>MWGWMLILWMRSARSRCLELSTHSHGSRLVYIFSTPSLPQIEVPLFNGAITASTPLYAAPSRSPLIRRPLNTSSGNKSPFSTQLLRCCFYCSTPSIDSRCHSEQDTFALQRDEKRRREDVEEERGGLVWNDEEKRRLRVRKQR</sequence>
<dbReference type="Proteomes" id="UP000240760">
    <property type="component" value="Unassembled WGS sequence"/>
</dbReference>
<feature type="chain" id="PRO_5015492705" description="Secreted protein" evidence="1">
    <location>
        <begin position="18"/>
        <end position="143"/>
    </location>
</feature>
<accession>A0A2T4C8T0</accession>